<evidence type="ECO:0000313" key="3">
    <source>
        <dbReference type="Proteomes" id="UP000630936"/>
    </source>
</evidence>
<evidence type="ECO:0000256" key="1">
    <source>
        <dbReference type="SAM" id="MobiDB-lite"/>
    </source>
</evidence>
<dbReference type="AlphaFoldDB" id="A0A918QNY4"/>
<comment type="caution">
    <text evidence="2">The sequence shown here is derived from an EMBL/GenBank/DDBJ whole genome shotgun (WGS) entry which is preliminary data.</text>
</comment>
<protein>
    <submittedName>
        <fullName evidence="2">Uncharacterized protein</fullName>
    </submittedName>
</protein>
<proteinExistence type="predicted"/>
<feature type="region of interest" description="Disordered" evidence="1">
    <location>
        <begin position="330"/>
        <end position="357"/>
    </location>
</feature>
<keyword evidence="3" id="KW-1185">Reference proteome</keyword>
<name>A0A918QNY4_9ACTN</name>
<reference evidence="2" key="2">
    <citation type="submission" date="2020-09" db="EMBL/GenBank/DDBJ databases">
        <authorList>
            <person name="Sun Q."/>
            <person name="Ohkuma M."/>
        </authorList>
    </citation>
    <scope>NUCLEOTIDE SEQUENCE</scope>
    <source>
        <strain evidence="2">JCM 4988</strain>
    </source>
</reference>
<organism evidence="2 3">
    <name type="scientific">Streptomyces inusitatus</name>
    <dbReference type="NCBI Taxonomy" id="68221"/>
    <lineage>
        <taxon>Bacteria</taxon>
        <taxon>Bacillati</taxon>
        <taxon>Actinomycetota</taxon>
        <taxon>Actinomycetes</taxon>
        <taxon>Kitasatosporales</taxon>
        <taxon>Streptomycetaceae</taxon>
        <taxon>Streptomyces</taxon>
    </lineage>
</organism>
<feature type="compositionally biased region" description="Low complexity" evidence="1">
    <location>
        <begin position="330"/>
        <end position="339"/>
    </location>
</feature>
<sequence>MIIVNPEAYRQYPAGHNRFVLVLEQRFSDSFQIEPPSRYEAWDTVTAEEGQSLTDVLRSGVPQDSDVLVVAHDDRLLTAPAVEVGPRRTVAALRAGTGPLALDQLRGLLASLEKAEPEAIGPTGTALGDALAAAGGLILEDALTESVAKVTFGAPTWSRADTGAFLPGAVQSAPTGLRRLDLTGAGTTVTGQIAVKGWSVVRTRATGTAHCHELFEKLSGLSHYPLVLTVEDGTVTDMKATETGSATAAAALTQLFTADPGHSQVAGVEFGINPAAPQLPFNSESNAVATGRAAASVHLLLGSLPLTEFQIVLECATSSLTALGGTEPLAGAGTTAATGPSPRRRMNRVTAASCGCH</sequence>
<dbReference type="RefSeq" id="WP_190126295.1">
    <property type="nucleotide sequence ID" value="NZ_BMWG01000026.1"/>
</dbReference>
<accession>A0A918QNY4</accession>
<evidence type="ECO:0000313" key="2">
    <source>
        <dbReference type="EMBL" id="GGZ57070.1"/>
    </source>
</evidence>
<dbReference type="EMBL" id="BMWG01000026">
    <property type="protein sequence ID" value="GGZ57070.1"/>
    <property type="molecule type" value="Genomic_DNA"/>
</dbReference>
<gene>
    <name evidence="2" type="ORF">GCM10010387_58710</name>
</gene>
<reference evidence="2" key="1">
    <citation type="journal article" date="2014" name="Int. J. Syst. Evol. Microbiol.">
        <title>Complete genome sequence of Corynebacterium casei LMG S-19264T (=DSM 44701T), isolated from a smear-ripened cheese.</title>
        <authorList>
            <consortium name="US DOE Joint Genome Institute (JGI-PGF)"/>
            <person name="Walter F."/>
            <person name="Albersmeier A."/>
            <person name="Kalinowski J."/>
            <person name="Ruckert C."/>
        </authorList>
    </citation>
    <scope>NUCLEOTIDE SEQUENCE</scope>
    <source>
        <strain evidence="2">JCM 4988</strain>
    </source>
</reference>
<dbReference type="Proteomes" id="UP000630936">
    <property type="component" value="Unassembled WGS sequence"/>
</dbReference>